<keyword evidence="1" id="KW-0175">Coiled coil</keyword>
<dbReference type="Proteomes" id="UP000789901">
    <property type="component" value="Unassembled WGS sequence"/>
</dbReference>
<reference evidence="2 3" key="1">
    <citation type="submission" date="2021-06" db="EMBL/GenBank/DDBJ databases">
        <authorList>
            <person name="Kallberg Y."/>
            <person name="Tangrot J."/>
            <person name="Rosling A."/>
        </authorList>
    </citation>
    <scope>NUCLEOTIDE SEQUENCE [LARGE SCALE GENOMIC DNA]</scope>
    <source>
        <strain evidence="2 3">120-4 pot B 10/14</strain>
    </source>
</reference>
<feature type="coiled-coil region" evidence="1">
    <location>
        <begin position="126"/>
        <end position="160"/>
    </location>
</feature>
<protein>
    <submittedName>
        <fullName evidence="2">27000_t:CDS:1</fullName>
    </submittedName>
</protein>
<comment type="caution">
    <text evidence="2">The sequence shown here is derived from an EMBL/GenBank/DDBJ whole genome shotgun (WGS) entry which is preliminary data.</text>
</comment>
<evidence type="ECO:0000313" key="2">
    <source>
        <dbReference type="EMBL" id="CAG8798494.1"/>
    </source>
</evidence>
<feature type="non-terminal residue" evidence="2">
    <location>
        <position position="1"/>
    </location>
</feature>
<sequence length="161" mass="19144">NQSASQIDNIWISAKVINEFTKSKLWEADGITNSDYIILKTNEKIVEEWKIEEIMNVQELNKAWHVWNSIIKQAAKKHIKEARICSKEYYAFTMKATTLYNALKKVNELEYVKRETEYKILIVSAMSWHTENKTKLEQQIDELRKALHKAREVENQKEKRE</sequence>
<proteinExistence type="predicted"/>
<evidence type="ECO:0000256" key="1">
    <source>
        <dbReference type="SAM" id="Coils"/>
    </source>
</evidence>
<keyword evidence="3" id="KW-1185">Reference proteome</keyword>
<gene>
    <name evidence="2" type="ORF">GMARGA_LOCUS22610</name>
</gene>
<accession>A0ABN7VV75</accession>
<evidence type="ECO:0000313" key="3">
    <source>
        <dbReference type="Proteomes" id="UP000789901"/>
    </source>
</evidence>
<dbReference type="EMBL" id="CAJVQB010021983">
    <property type="protein sequence ID" value="CAG8798494.1"/>
    <property type="molecule type" value="Genomic_DNA"/>
</dbReference>
<organism evidence="2 3">
    <name type="scientific">Gigaspora margarita</name>
    <dbReference type="NCBI Taxonomy" id="4874"/>
    <lineage>
        <taxon>Eukaryota</taxon>
        <taxon>Fungi</taxon>
        <taxon>Fungi incertae sedis</taxon>
        <taxon>Mucoromycota</taxon>
        <taxon>Glomeromycotina</taxon>
        <taxon>Glomeromycetes</taxon>
        <taxon>Diversisporales</taxon>
        <taxon>Gigasporaceae</taxon>
        <taxon>Gigaspora</taxon>
    </lineage>
</organism>
<name>A0ABN7VV75_GIGMA</name>